<evidence type="ECO:0000259" key="7">
    <source>
        <dbReference type="PROSITE" id="PS50988"/>
    </source>
</evidence>
<evidence type="ECO:0000256" key="3">
    <source>
        <dbReference type="ARBA" id="ARBA00022490"/>
    </source>
</evidence>
<organism evidence="8 9">
    <name type="scientific">Massilia phyllostachyos</name>
    <dbReference type="NCBI Taxonomy" id="2898585"/>
    <lineage>
        <taxon>Bacteria</taxon>
        <taxon>Pseudomonadati</taxon>
        <taxon>Pseudomonadota</taxon>
        <taxon>Betaproteobacteria</taxon>
        <taxon>Burkholderiales</taxon>
        <taxon>Oxalobacteraceae</taxon>
        <taxon>Telluria group</taxon>
        <taxon>Massilia</taxon>
    </lineage>
</organism>
<comment type="similarity">
    <text evidence="2">Belongs to the Ro 60 kDa family.</text>
</comment>
<evidence type="ECO:0000313" key="9">
    <source>
        <dbReference type="Proteomes" id="UP001179361"/>
    </source>
</evidence>
<gene>
    <name evidence="8" type="ORF">LQ564_25590</name>
</gene>
<reference evidence="8" key="1">
    <citation type="submission" date="2021-11" db="EMBL/GenBank/DDBJ databases">
        <title>The complete genome of Massilia sp sp. G4R7.</title>
        <authorList>
            <person name="Liu L."/>
            <person name="Yue J."/>
            <person name="Yuan J."/>
            <person name="Yang F."/>
            <person name="Li L."/>
        </authorList>
    </citation>
    <scope>NUCLEOTIDE SEQUENCE</scope>
    <source>
        <strain evidence="8">G4R7</strain>
    </source>
</reference>
<dbReference type="InterPro" id="IPR008858">
    <property type="entry name" value="TROVE_dom"/>
</dbReference>
<keyword evidence="5" id="KW-0694">RNA-binding</keyword>
<accession>A0ABS8QD51</accession>
<dbReference type="InterPro" id="IPR040322">
    <property type="entry name" value="TROVE2"/>
</dbReference>
<feature type="domain" description="TROVE" evidence="7">
    <location>
        <begin position="20"/>
        <end position="325"/>
    </location>
</feature>
<evidence type="ECO:0000256" key="2">
    <source>
        <dbReference type="ARBA" id="ARBA00007814"/>
    </source>
</evidence>
<dbReference type="SUPFAM" id="SSF53300">
    <property type="entry name" value="vWA-like"/>
    <property type="match status" value="1"/>
</dbReference>
<evidence type="ECO:0000256" key="1">
    <source>
        <dbReference type="ARBA" id="ARBA00004496"/>
    </source>
</evidence>
<dbReference type="PANTHER" id="PTHR14202:SF0">
    <property type="entry name" value="RNA-BINDING PROTEIN RO60"/>
    <property type="match status" value="1"/>
</dbReference>
<keyword evidence="6" id="KW-0687">Ribonucleoprotein</keyword>
<sequence length="519" mass="55455">MVNVQLFSTSKGKYAPPTDAVNAAGAPAYALSSRHQLAQYAATGCLHATFYAGAEAQLATVAALCEELDSGFIARTAVYARERGFMKDMPALLVAILAGRGAPELAPAFRRVINNGKMLRNVVQVLRSGAVGRKSLGSRPKKLVQDWLNTASEPQLLAASVGQSPSLADVVKMVHPKPAEAWRAAFFAWLIGRPHDGAQLPPAVQAFEAYKRDRGQPLPDVPFQMLSALELGAQEWAQVALQGSWQMVRQNLNTVARHGVFELEGMTGLVAAKLKDPMRLAKAKVFPYQLMAACKAASPEVPAAVREALQDALEMSLAAVPAIAGRVVVCPDVSGSMSAPVSGQRGSASSNMRCIDVAALVAAAMLRKNPDALVLPFERDVVPCSVNADDRVLDNAAKLAALGGGGTSCSAPLAWLNSRRERADLVVFVSDNESWVDARGRASETMRQWEMFKRRNPQARMVCIDCAPNASTQAQERDDVLNVGGFSDEVFRIVAAFAAGATRAGHWVAEIEAIDLDGR</sequence>
<comment type="subcellular location">
    <subcellularLocation>
        <location evidence="1">Cytoplasm</location>
    </subcellularLocation>
</comment>
<proteinExistence type="inferred from homology"/>
<keyword evidence="4" id="KW-0479">Metal-binding</keyword>
<keyword evidence="9" id="KW-1185">Reference proteome</keyword>
<evidence type="ECO:0000256" key="5">
    <source>
        <dbReference type="ARBA" id="ARBA00022884"/>
    </source>
</evidence>
<evidence type="ECO:0000313" key="8">
    <source>
        <dbReference type="EMBL" id="MCD2519683.1"/>
    </source>
</evidence>
<protein>
    <submittedName>
        <fullName evidence="8">RNA-binding protein</fullName>
    </submittedName>
</protein>
<dbReference type="InterPro" id="IPR036465">
    <property type="entry name" value="vWFA_dom_sf"/>
</dbReference>
<dbReference type="PROSITE" id="PS50988">
    <property type="entry name" value="TROVE"/>
    <property type="match status" value="1"/>
</dbReference>
<dbReference type="RefSeq" id="WP_231060951.1">
    <property type="nucleotide sequence ID" value="NZ_JAJNOC010000020.1"/>
</dbReference>
<dbReference type="InterPro" id="IPR037214">
    <property type="entry name" value="TROVE_dom_sf"/>
</dbReference>
<dbReference type="Gene3D" id="3.40.50.410">
    <property type="entry name" value="von Willebrand factor, type A domain"/>
    <property type="match status" value="1"/>
</dbReference>
<evidence type="ECO:0000256" key="6">
    <source>
        <dbReference type="ARBA" id="ARBA00023274"/>
    </source>
</evidence>
<keyword evidence="3" id="KW-0963">Cytoplasm</keyword>
<comment type="caution">
    <text evidence="8">The sequence shown here is derived from an EMBL/GenBank/DDBJ whole genome shotgun (WGS) entry which is preliminary data.</text>
</comment>
<dbReference type="InterPro" id="IPR056800">
    <property type="entry name" value="vWA_Ro60"/>
</dbReference>
<dbReference type="SUPFAM" id="SSF140864">
    <property type="entry name" value="TROVE domain-like"/>
    <property type="match status" value="1"/>
</dbReference>
<dbReference type="Proteomes" id="UP001179361">
    <property type="component" value="Unassembled WGS sequence"/>
</dbReference>
<dbReference type="PANTHER" id="PTHR14202">
    <property type="entry name" value="60 KDA RIBONUCLEOPROTEIN SSA/RO"/>
    <property type="match status" value="1"/>
</dbReference>
<name>A0ABS8QD51_9BURK</name>
<dbReference type="Pfam" id="PF25045">
    <property type="entry name" value="vWA_Ro60"/>
    <property type="match status" value="1"/>
</dbReference>
<dbReference type="EMBL" id="JAJNOC010000020">
    <property type="protein sequence ID" value="MCD2519683.1"/>
    <property type="molecule type" value="Genomic_DNA"/>
</dbReference>
<evidence type="ECO:0000256" key="4">
    <source>
        <dbReference type="ARBA" id="ARBA00022723"/>
    </source>
</evidence>